<evidence type="ECO:0000313" key="2">
    <source>
        <dbReference type="Proteomes" id="UP000005143"/>
    </source>
</evidence>
<evidence type="ECO:0000313" key="1">
    <source>
        <dbReference type="EMBL" id="EHN11292.1"/>
    </source>
</evidence>
<keyword evidence="2" id="KW-1185">Reference proteome</keyword>
<accession>H0E4V5</accession>
<dbReference type="RefSeq" id="WP_007573682.1">
    <property type="nucleotide sequence ID" value="NZ_AGUD01000121.1"/>
</dbReference>
<dbReference type="Proteomes" id="UP000005143">
    <property type="component" value="Unassembled WGS sequence"/>
</dbReference>
<dbReference type="EMBL" id="AGUD01000121">
    <property type="protein sequence ID" value="EHN11292.1"/>
    <property type="molecule type" value="Genomic_DNA"/>
</dbReference>
<organism evidence="1 2">
    <name type="scientific">Patulibacter medicamentivorans</name>
    <dbReference type="NCBI Taxonomy" id="1097667"/>
    <lineage>
        <taxon>Bacteria</taxon>
        <taxon>Bacillati</taxon>
        <taxon>Actinomycetota</taxon>
        <taxon>Thermoleophilia</taxon>
        <taxon>Solirubrobacterales</taxon>
        <taxon>Patulibacteraceae</taxon>
        <taxon>Patulibacter</taxon>
    </lineage>
</organism>
<proteinExistence type="predicted"/>
<reference evidence="1 2" key="1">
    <citation type="journal article" date="2013" name="Biodegradation">
        <title>Quantitative proteomic analysis of ibuprofen-degrading Patulibacter sp. strain I11.</title>
        <authorList>
            <person name="Almeida B."/>
            <person name="Kjeldal H."/>
            <person name="Lolas I."/>
            <person name="Knudsen A.D."/>
            <person name="Carvalho G."/>
            <person name="Nielsen K.L."/>
            <person name="Barreto Crespo M.T."/>
            <person name="Stensballe A."/>
            <person name="Nielsen J.L."/>
        </authorList>
    </citation>
    <scope>NUCLEOTIDE SEQUENCE [LARGE SCALE GENOMIC DNA]</scope>
    <source>
        <strain evidence="1 2">I11</strain>
    </source>
</reference>
<name>H0E4V5_9ACTN</name>
<sequence length="295" mass="31052">MRPLHPHHRRGRLGATTIAFTALATTGLAAAAGLGAIGTGTRSGSHAPHVAAKPGSLRIAVAPASRTAAAGSSASYRVAILRAPALRRRPSLVRLRLASPLPAGVVARWRPAATRGSRATLVLRAAPTARAGLHRLRIVAVGHTGPLFPGDPRRTHRAAASIALRVRRPIVRRFSISGHVDRPLAPGVAVPIDLRLTNPHRFPLHVQRLAVRVVAVRAPGASAGRSCGLEDFAVLDAGPVAAPLPARSTRSLSALRVPPEQRPRIEMRDTTYDQDGCQRATLELRFTGVATGGSR</sequence>
<protein>
    <submittedName>
        <fullName evidence="1">Uncharacterized protein</fullName>
    </submittedName>
</protein>
<gene>
    <name evidence="1" type="ORF">PAI11_18360</name>
</gene>
<comment type="caution">
    <text evidence="1">The sequence shown here is derived from an EMBL/GenBank/DDBJ whole genome shotgun (WGS) entry which is preliminary data.</text>
</comment>
<dbReference type="AlphaFoldDB" id="H0E4V5"/>